<dbReference type="InterPro" id="IPR052224">
    <property type="entry name" value="THAP_domain_protein"/>
</dbReference>
<keyword evidence="1" id="KW-0479">Metal-binding</keyword>
<proteinExistence type="predicted"/>
<dbReference type="InterPro" id="IPR048365">
    <property type="entry name" value="TNP-like_RNaseH_N"/>
</dbReference>
<evidence type="ECO:0000256" key="6">
    <source>
        <dbReference type="SAM" id="Coils"/>
    </source>
</evidence>
<dbReference type="EMBL" id="JAJSOF020000031">
    <property type="protein sequence ID" value="KAJ4430610.1"/>
    <property type="molecule type" value="Genomic_DNA"/>
</dbReference>
<evidence type="ECO:0000259" key="7">
    <source>
        <dbReference type="PROSITE" id="PS50950"/>
    </source>
</evidence>
<keyword evidence="6" id="KW-0175">Coiled coil</keyword>
<evidence type="ECO:0000256" key="4">
    <source>
        <dbReference type="ARBA" id="ARBA00023125"/>
    </source>
</evidence>
<dbReference type="PROSITE" id="PS50950">
    <property type="entry name" value="ZF_THAP"/>
    <property type="match status" value="1"/>
</dbReference>
<accession>A0ABQ8S9V7</accession>
<dbReference type="Pfam" id="PF05485">
    <property type="entry name" value="THAP"/>
    <property type="match status" value="1"/>
</dbReference>
<sequence>MPNCVVSECQNYSRKTKGSSVIYHTFPSDPKLRKVWEIKCYRKDEFNLETARICSEHFTSDSYERDLKAELLNIPAKKKLKLNAQPSLNLPVCYVQNSEINSARSKRVEERACRKKVLSEVSEQLDARTTVRQDDPLGVLSFVCSLENEGLDLKKENEELRIENEKLKLDIEKLESKLKELQIKYKNQAHFRVNQNSQRQRKCLNRLVNGKVKHLLAKVFTPGQIKMLISGKRKQRWEEQDIIPALAQRAISDKLYNHLRSQVGIPLPSVATLQRWTKKLPFSPGILTPVLKILKEQGMSLSEMDKLSVLLFDEMNVNGVICYDHEDDSILGPHRNAQIVMIRGLTGEWKQPIYYDFDKTMNRELLFEIITEIEVAGFRVVAIVSDLGGGNRRL</sequence>
<dbReference type="InterPro" id="IPR006612">
    <property type="entry name" value="THAP_Znf"/>
</dbReference>
<keyword evidence="9" id="KW-1185">Reference proteome</keyword>
<evidence type="ECO:0000313" key="9">
    <source>
        <dbReference type="Proteomes" id="UP001148838"/>
    </source>
</evidence>
<evidence type="ECO:0000256" key="5">
    <source>
        <dbReference type="PROSITE-ProRule" id="PRU00309"/>
    </source>
</evidence>
<evidence type="ECO:0000256" key="1">
    <source>
        <dbReference type="ARBA" id="ARBA00022723"/>
    </source>
</evidence>
<dbReference type="SUPFAM" id="SSF57716">
    <property type="entry name" value="Glucocorticoid receptor-like (DNA-binding domain)"/>
    <property type="match status" value="1"/>
</dbReference>
<name>A0ABQ8S9V7_PERAM</name>
<evidence type="ECO:0000256" key="2">
    <source>
        <dbReference type="ARBA" id="ARBA00022771"/>
    </source>
</evidence>
<evidence type="ECO:0000313" key="8">
    <source>
        <dbReference type="EMBL" id="KAJ4430610.1"/>
    </source>
</evidence>
<evidence type="ECO:0000256" key="3">
    <source>
        <dbReference type="ARBA" id="ARBA00022833"/>
    </source>
</evidence>
<organism evidence="8 9">
    <name type="scientific">Periplaneta americana</name>
    <name type="common">American cockroach</name>
    <name type="synonym">Blatta americana</name>
    <dbReference type="NCBI Taxonomy" id="6978"/>
    <lineage>
        <taxon>Eukaryota</taxon>
        <taxon>Metazoa</taxon>
        <taxon>Ecdysozoa</taxon>
        <taxon>Arthropoda</taxon>
        <taxon>Hexapoda</taxon>
        <taxon>Insecta</taxon>
        <taxon>Pterygota</taxon>
        <taxon>Neoptera</taxon>
        <taxon>Polyneoptera</taxon>
        <taxon>Dictyoptera</taxon>
        <taxon>Blattodea</taxon>
        <taxon>Blattoidea</taxon>
        <taxon>Blattidae</taxon>
        <taxon>Blattinae</taxon>
        <taxon>Periplaneta</taxon>
    </lineage>
</organism>
<dbReference type="PANTHER" id="PTHR46927">
    <property type="entry name" value="AGAP005574-PA"/>
    <property type="match status" value="1"/>
</dbReference>
<keyword evidence="3" id="KW-0862">Zinc</keyword>
<protein>
    <recommendedName>
        <fullName evidence="7">THAP-type domain-containing protein</fullName>
    </recommendedName>
</protein>
<dbReference type="Proteomes" id="UP001148838">
    <property type="component" value="Unassembled WGS sequence"/>
</dbReference>
<keyword evidence="4 5" id="KW-0238">DNA-binding</keyword>
<keyword evidence="2 5" id="KW-0863">Zinc-finger</keyword>
<feature type="domain" description="THAP-type" evidence="7">
    <location>
        <begin position="1"/>
        <end position="89"/>
    </location>
</feature>
<comment type="caution">
    <text evidence="8">The sequence shown here is derived from an EMBL/GenBank/DDBJ whole genome shotgun (WGS) entry which is preliminary data.</text>
</comment>
<reference evidence="8 9" key="1">
    <citation type="journal article" date="2022" name="Allergy">
        <title>Genome assembly and annotation of Periplaneta americana reveal a comprehensive cockroach allergen profile.</title>
        <authorList>
            <person name="Wang L."/>
            <person name="Xiong Q."/>
            <person name="Saelim N."/>
            <person name="Wang L."/>
            <person name="Nong W."/>
            <person name="Wan A.T."/>
            <person name="Shi M."/>
            <person name="Liu X."/>
            <person name="Cao Q."/>
            <person name="Hui J.H.L."/>
            <person name="Sookrung N."/>
            <person name="Leung T.F."/>
            <person name="Tungtrongchitr A."/>
            <person name="Tsui S.K.W."/>
        </authorList>
    </citation>
    <scope>NUCLEOTIDE SEQUENCE [LARGE SCALE GENOMIC DNA]</scope>
    <source>
        <strain evidence="8">PWHHKU_190912</strain>
    </source>
</reference>
<feature type="coiled-coil region" evidence="6">
    <location>
        <begin position="146"/>
        <end position="191"/>
    </location>
</feature>
<dbReference type="Pfam" id="PF21787">
    <property type="entry name" value="TNP-like_RNaseH_N"/>
    <property type="match status" value="1"/>
</dbReference>
<dbReference type="SMART" id="SM00980">
    <property type="entry name" value="THAP"/>
    <property type="match status" value="1"/>
</dbReference>
<dbReference type="PANTHER" id="PTHR46927:SF3">
    <property type="entry name" value="THAP-TYPE DOMAIN-CONTAINING PROTEIN"/>
    <property type="match status" value="1"/>
</dbReference>
<gene>
    <name evidence="8" type="ORF">ANN_19198</name>
</gene>